<sequence>SELQEDNSGTSLTSPAFVNHKPSITPSEEADESSSEFLVVRLLRYESLPACQVPPMLQVRVRLPGTSATTTSMLPDGQSNQQQQHSPTPREDLAAGCEEVGEATVITIDPHFDEILSSRVPKEDKMPVGLIRKASATLRPPMTSCALPVDEINPKLLISSSRKGFPIPKIYQQFRRETLVPVGHTNDATIDPIERVLRVASGDPYEEETFGGSFLTGLQGSPTDRPGQKLRPAGSLSGARQITHEDLTPTHRLLIHDVKLRWNEANRDLVYTMMDTYQHARALKRNLSSQAIRTINLQPVNGAGVGTSGEVGVGGGHFGGGTLFNSPNAGPATFNSSAGLVPASAGATAVMGQVGLDSPNETASSGRAICTAIQSQEAGFSSDPMQLVSVASEKSVSLGASSSPLGLPMLPESPIDTASLSPKAPPAQQQRPLSELSSFRYIPTINSIPMLAQLLEEVDTAKFYAYCEEVQTNVLNFNHSSRLYQNELFQDSSAISIHTTCLFLTLLSQLDCCYCQSMATGGVVAKLLHA</sequence>
<proteinExistence type="predicted"/>
<name>A0A448XEU8_9PLAT</name>
<dbReference type="EMBL" id="CAAALY010249123">
    <property type="protein sequence ID" value="VEL35115.1"/>
    <property type="molecule type" value="Genomic_DNA"/>
</dbReference>
<accession>A0A448XEU8</accession>
<reference evidence="2" key="1">
    <citation type="submission" date="2018-11" db="EMBL/GenBank/DDBJ databases">
        <authorList>
            <consortium name="Pathogen Informatics"/>
        </authorList>
    </citation>
    <scope>NUCLEOTIDE SEQUENCE</scope>
</reference>
<protein>
    <submittedName>
        <fullName evidence="2">Uncharacterized protein</fullName>
    </submittedName>
</protein>
<gene>
    <name evidence="2" type="ORF">PXEA_LOCUS28555</name>
</gene>
<feature type="region of interest" description="Disordered" evidence="1">
    <location>
        <begin position="67"/>
        <end position="93"/>
    </location>
</feature>
<evidence type="ECO:0000256" key="1">
    <source>
        <dbReference type="SAM" id="MobiDB-lite"/>
    </source>
</evidence>
<organism evidence="2 3">
    <name type="scientific">Protopolystoma xenopodis</name>
    <dbReference type="NCBI Taxonomy" id="117903"/>
    <lineage>
        <taxon>Eukaryota</taxon>
        <taxon>Metazoa</taxon>
        <taxon>Spiralia</taxon>
        <taxon>Lophotrochozoa</taxon>
        <taxon>Platyhelminthes</taxon>
        <taxon>Monogenea</taxon>
        <taxon>Polyopisthocotylea</taxon>
        <taxon>Polystomatidea</taxon>
        <taxon>Polystomatidae</taxon>
        <taxon>Protopolystoma</taxon>
    </lineage>
</organism>
<dbReference type="Proteomes" id="UP000784294">
    <property type="component" value="Unassembled WGS sequence"/>
</dbReference>
<feature type="region of interest" description="Disordered" evidence="1">
    <location>
        <begin position="212"/>
        <end position="238"/>
    </location>
</feature>
<feature type="compositionally biased region" description="Polar residues" evidence="1">
    <location>
        <begin position="1"/>
        <end position="26"/>
    </location>
</feature>
<feature type="compositionally biased region" description="Polar residues" evidence="1">
    <location>
        <begin position="67"/>
        <end position="87"/>
    </location>
</feature>
<feature type="non-terminal residue" evidence="2">
    <location>
        <position position="1"/>
    </location>
</feature>
<comment type="caution">
    <text evidence="2">The sequence shown here is derived from an EMBL/GenBank/DDBJ whole genome shotgun (WGS) entry which is preliminary data.</text>
</comment>
<keyword evidence="3" id="KW-1185">Reference proteome</keyword>
<evidence type="ECO:0000313" key="2">
    <source>
        <dbReference type="EMBL" id="VEL35115.1"/>
    </source>
</evidence>
<feature type="region of interest" description="Disordered" evidence="1">
    <location>
        <begin position="1"/>
        <end position="33"/>
    </location>
</feature>
<evidence type="ECO:0000313" key="3">
    <source>
        <dbReference type="Proteomes" id="UP000784294"/>
    </source>
</evidence>
<dbReference type="OrthoDB" id="1562405at2759"/>
<dbReference type="AlphaFoldDB" id="A0A448XEU8"/>
<feature type="region of interest" description="Disordered" evidence="1">
    <location>
        <begin position="411"/>
        <end position="432"/>
    </location>
</feature>